<dbReference type="Proteomes" id="UP000323225">
    <property type="component" value="Unassembled WGS sequence"/>
</dbReference>
<evidence type="ECO:0000313" key="1">
    <source>
        <dbReference type="EMBL" id="KAA1254753.1"/>
    </source>
</evidence>
<comment type="caution">
    <text evidence="1">The sequence shown here is derived from an EMBL/GenBank/DDBJ whole genome shotgun (WGS) entry which is preliminary data.</text>
</comment>
<dbReference type="EMBL" id="VUAA01000010">
    <property type="protein sequence ID" value="KAA1254753.1"/>
    <property type="molecule type" value="Genomic_DNA"/>
</dbReference>
<accession>A0A5Q6PIP3</accession>
<protein>
    <submittedName>
        <fullName evidence="1">Uncharacterized protein</fullName>
    </submittedName>
</protein>
<reference evidence="1 2" key="1">
    <citation type="submission" date="2019-09" db="EMBL/GenBank/DDBJ databases">
        <authorList>
            <person name="Kritzky A."/>
            <person name="Schelkanova E.Y."/>
            <person name="Alkhova Z.V."/>
            <person name="Smirnova N.I."/>
        </authorList>
    </citation>
    <scope>NUCLEOTIDE SEQUENCE [LARGE SCALE GENOMIC DNA]</scope>
    <source>
        <strain evidence="1 2">M1526</strain>
    </source>
</reference>
<sequence length="537" mass="62024">MFNSKQQLNQITFLVSNALRTNLSKTRHKIAQQAGHKSYESLYAALPDKEKSSKPVIQKNIEDFPKNYLSCRTEFEYPTLDRGEIAEIHVFTTKDIQLLFQGFMFRDPDWALNKLVVERIHLYYDNYENLDADSVSIMSATILPVNHIAHDGSKPVTQIKHGREHYYGTFAQHLKPSLVFNDKNMLLSNRDFCQDLILFGSINQYNFFCENPEITVKHELENELLVRYIAELTYSSTYEKSSMQSFGYDISIFDAFRKGVKRFTGDMHNPSSINHISHQSSLAIFTSLDTGVYIDEQVFEILRTPPIDLCDTDFFSYFMNALQEEPSKYFSKCLLPLDSDEHYGELDNSYDPEALFDKSHIPENVEVAILYHGNWVTQILCKNHNNSINITRSSDAGEMFDILGILAKNKIDVDNEAITEFLLNNLKDFSSLEINSFFFALRNKEDRPNDFELPIIACLAFDLCEPHLARFDNNQKQIQYLLSNLDERVLDQQFDLSIYLEPDMNDDDNLSGELINHKSARSMFIYTLKATSHTSGK</sequence>
<proteinExistence type="predicted"/>
<organism evidence="1 2">
    <name type="scientific">Vibrio cholerae</name>
    <dbReference type="NCBI Taxonomy" id="666"/>
    <lineage>
        <taxon>Bacteria</taxon>
        <taxon>Pseudomonadati</taxon>
        <taxon>Pseudomonadota</taxon>
        <taxon>Gammaproteobacteria</taxon>
        <taxon>Vibrionales</taxon>
        <taxon>Vibrionaceae</taxon>
        <taxon>Vibrio</taxon>
    </lineage>
</organism>
<name>A0A5Q6PIP3_VIBCL</name>
<evidence type="ECO:0000313" key="2">
    <source>
        <dbReference type="Proteomes" id="UP000323225"/>
    </source>
</evidence>
<gene>
    <name evidence="1" type="ORF">F0M16_10830</name>
</gene>
<dbReference type="AlphaFoldDB" id="A0A5Q6PIP3"/>